<feature type="region of interest" description="Disordered" evidence="1">
    <location>
        <begin position="534"/>
        <end position="562"/>
    </location>
</feature>
<gene>
    <name evidence="4" type="ORF">M011DRAFT_511923</name>
</gene>
<proteinExistence type="predicted"/>
<dbReference type="SUPFAM" id="SSF54616">
    <property type="entry name" value="DNA-binding domain of Mlu1-box binding protein MBP1"/>
    <property type="match status" value="1"/>
</dbReference>
<dbReference type="OrthoDB" id="5562739at2759"/>
<dbReference type="EMBL" id="MU006565">
    <property type="protein sequence ID" value="KAF2749878.1"/>
    <property type="molecule type" value="Genomic_DNA"/>
</dbReference>
<evidence type="ECO:0000313" key="5">
    <source>
        <dbReference type="Proteomes" id="UP000799440"/>
    </source>
</evidence>
<dbReference type="GO" id="GO:0000981">
    <property type="term" value="F:DNA-binding transcription factor activity, RNA polymerase II-specific"/>
    <property type="evidence" value="ECO:0007669"/>
    <property type="project" value="UniProtKB-ARBA"/>
</dbReference>
<feature type="region of interest" description="Disordered" evidence="1">
    <location>
        <begin position="402"/>
        <end position="422"/>
    </location>
</feature>
<dbReference type="PANTHER" id="PTHR43828">
    <property type="entry name" value="ASPARAGINASE"/>
    <property type="match status" value="1"/>
</dbReference>
<feature type="region of interest" description="Disordered" evidence="1">
    <location>
        <begin position="442"/>
        <end position="464"/>
    </location>
</feature>
<evidence type="ECO:0000313" key="4">
    <source>
        <dbReference type="EMBL" id="KAF2749878.1"/>
    </source>
</evidence>
<sequence length="640" mass="72014">MDKRLSRYKSGSLYLALFELCVPLLLPFVSFPGPPQTLLKRTCLRGSILSIHRVSSSSFEDALSPVVADLAIPDSPKEVRLAVLQRSCCCHFVGLRSDNHPIPFATVGGRQTGNSYLTQSALRSGGEGHGAAPITIAWEYSNRATRLLGHCDIAGLLYKVFTLSSQDKCQSLRHPGRPMPGPRHRSRSSDASNPRPQKARKDAAVVTNAPINGTVNFPPHEAGDDVKLWEQHHRFHITPLRDIQEQMARRIPYKCDKRNFEEKTGRDAFETFQYTYKVSGDPKDYLVIWDYQVGLVKMTPFFKSLKYNKTVPAKVLDLNKGLREICYSITGGSLAAQGYWMPYPAAKAVAATFCYKIRHALTPLFGNDFPSLCLPPADPKFEKFVIDPAIVQHCTEETQRWKDEGPNYRPRHLGQTTHGYNTKMDIGSEITENVSRYDNDEDEARFSMPPPTVTSPTWPTHMSRHRHHYSIDRESGYYTDDRTSPTVNTYNSPQVSPHARTWNAINRPITPSSDVAFSPPAQWLTAVPGGGFHEAHRETKRARSKASYDADDEEEEETRPTTMELAPSVMETERPYYAETRPSTMQSTSPISSRASDAYQEHHAIDPTPDDLDAASILLSLQRGSAAWHRDKRARHSSHY</sequence>
<dbReference type="GO" id="GO:0030907">
    <property type="term" value="C:MBF transcription complex"/>
    <property type="evidence" value="ECO:0007669"/>
    <property type="project" value="TreeGrafter"/>
</dbReference>
<keyword evidence="2" id="KW-0472">Membrane</keyword>
<dbReference type="AlphaFoldDB" id="A0A6A6VGZ1"/>
<evidence type="ECO:0000259" key="3">
    <source>
        <dbReference type="PROSITE" id="PS51299"/>
    </source>
</evidence>
<feature type="transmembrane region" description="Helical" evidence="2">
    <location>
        <begin position="12"/>
        <end position="31"/>
    </location>
</feature>
<reference evidence="4" key="1">
    <citation type="journal article" date="2020" name="Stud. Mycol.">
        <title>101 Dothideomycetes genomes: a test case for predicting lifestyles and emergence of pathogens.</title>
        <authorList>
            <person name="Haridas S."/>
            <person name="Albert R."/>
            <person name="Binder M."/>
            <person name="Bloem J."/>
            <person name="Labutti K."/>
            <person name="Salamov A."/>
            <person name="Andreopoulos B."/>
            <person name="Baker S."/>
            <person name="Barry K."/>
            <person name="Bills G."/>
            <person name="Bluhm B."/>
            <person name="Cannon C."/>
            <person name="Castanera R."/>
            <person name="Culley D."/>
            <person name="Daum C."/>
            <person name="Ezra D."/>
            <person name="Gonzalez J."/>
            <person name="Henrissat B."/>
            <person name="Kuo A."/>
            <person name="Liang C."/>
            <person name="Lipzen A."/>
            <person name="Lutzoni F."/>
            <person name="Magnuson J."/>
            <person name="Mondo S."/>
            <person name="Nolan M."/>
            <person name="Ohm R."/>
            <person name="Pangilinan J."/>
            <person name="Park H.-J."/>
            <person name="Ramirez L."/>
            <person name="Alfaro M."/>
            <person name="Sun H."/>
            <person name="Tritt A."/>
            <person name="Yoshinaga Y."/>
            <person name="Zwiers L.-H."/>
            <person name="Turgeon B."/>
            <person name="Goodwin S."/>
            <person name="Spatafora J."/>
            <person name="Crous P."/>
            <person name="Grigoriev I."/>
        </authorList>
    </citation>
    <scope>NUCLEOTIDE SEQUENCE</scope>
    <source>
        <strain evidence="4">CBS 119925</strain>
    </source>
</reference>
<dbReference type="Proteomes" id="UP000799440">
    <property type="component" value="Unassembled WGS sequence"/>
</dbReference>
<dbReference type="GO" id="GO:0003677">
    <property type="term" value="F:DNA binding"/>
    <property type="evidence" value="ECO:0007669"/>
    <property type="project" value="InterPro"/>
</dbReference>
<keyword evidence="2" id="KW-0812">Transmembrane</keyword>
<dbReference type="PANTHER" id="PTHR43828:SF5">
    <property type="entry name" value="TRANSCRIPTIONAL REPRESSOR XBP1"/>
    <property type="match status" value="1"/>
</dbReference>
<name>A0A6A6VGZ1_9PLEO</name>
<feature type="domain" description="HTH APSES-type" evidence="3">
    <location>
        <begin position="258"/>
        <end position="376"/>
    </location>
</feature>
<dbReference type="InterPro" id="IPR003163">
    <property type="entry name" value="Tscrpt_reg_HTH_APSES-type"/>
</dbReference>
<keyword evidence="5" id="KW-1185">Reference proteome</keyword>
<dbReference type="Gene3D" id="3.10.260.10">
    <property type="entry name" value="Transcription regulator HTH, APSES-type DNA-binding domain"/>
    <property type="match status" value="1"/>
</dbReference>
<evidence type="ECO:0000256" key="1">
    <source>
        <dbReference type="SAM" id="MobiDB-lite"/>
    </source>
</evidence>
<keyword evidence="2" id="KW-1133">Transmembrane helix</keyword>
<accession>A0A6A6VGZ1</accession>
<protein>
    <recommendedName>
        <fullName evidence="3">HTH APSES-type domain-containing protein</fullName>
    </recommendedName>
</protein>
<dbReference type="PROSITE" id="PS51299">
    <property type="entry name" value="HTH_APSES"/>
    <property type="match status" value="1"/>
</dbReference>
<dbReference type="InterPro" id="IPR051642">
    <property type="entry name" value="SWI6-like"/>
</dbReference>
<dbReference type="InterPro" id="IPR036887">
    <property type="entry name" value="HTH_APSES_sf"/>
</dbReference>
<evidence type="ECO:0000256" key="2">
    <source>
        <dbReference type="SAM" id="Phobius"/>
    </source>
</evidence>
<feature type="region of interest" description="Disordered" evidence="1">
    <location>
        <begin position="169"/>
        <end position="203"/>
    </location>
</feature>
<organism evidence="4 5">
    <name type="scientific">Sporormia fimetaria CBS 119925</name>
    <dbReference type="NCBI Taxonomy" id="1340428"/>
    <lineage>
        <taxon>Eukaryota</taxon>
        <taxon>Fungi</taxon>
        <taxon>Dikarya</taxon>
        <taxon>Ascomycota</taxon>
        <taxon>Pezizomycotina</taxon>
        <taxon>Dothideomycetes</taxon>
        <taxon>Pleosporomycetidae</taxon>
        <taxon>Pleosporales</taxon>
        <taxon>Sporormiaceae</taxon>
        <taxon>Sporormia</taxon>
    </lineage>
</organism>
<dbReference type="GO" id="GO:0033309">
    <property type="term" value="C:SBF transcription complex"/>
    <property type="evidence" value="ECO:0007669"/>
    <property type="project" value="TreeGrafter"/>
</dbReference>